<reference evidence="8 9" key="1">
    <citation type="journal article" date="2025" name="Microbiol. Resour. Announc.">
        <title>Draft genome sequences for Neonectria magnoliae and Neonectria punicea, canker pathogens of Liriodendron tulipifera and Acer saccharum in West Virginia.</title>
        <authorList>
            <person name="Petronek H.M."/>
            <person name="Kasson M.T."/>
            <person name="Metheny A.M."/>
            <person name="Stauder C.M."/>
            <person name="Lovett B."/>
            <person name="Lynch S.C."/>
            <person name="Garnas J.R."/>
            <person name="Kasson L.R."/>
            <person name="Stajich J.E."/>
        </authorList>
    </citation>
    <scope>NUCLEOTIDE SEQUENCE [LARGE SCALE GENOMIC DNA]</scope>
    <source>
        <strain evidence="8 9">NRRL 64651</strain>
    </source>
</reference>
<dbReference type="InterPro" id="IPR001128">
    <property type="entry name" value="Cyt_P450"/>
</dbReference>
<evidence type="ECO:0000256" key="3">
    <source>
        <dbReference type="ARBA" id="ARBA00022617"/>
    </source>
</evidence>
<dbReference type="InterPro" id="IPR002401">
    <property type="entry name" value="Cyt_P450_E_grp-I"/>
</dbReference>
<dbReference type="Pfam" id="PF00067">
    <property type="entry name" value="p450"/>
    <property type="match status" value="1"/>
</dbReference>
<dbReference type="PROSITE" id="PS00086">
    <property type="entry name" value="CYTOCHROME_P450"/>
    <property type="match status" value="1"/>
</dbReference>
<dbReference type="SUPFAM" id="SSF48264">
    <property type="entry name" value="Cytochrome P450"/>
    <property type="match status" value="1"/>
</dbReference>
<name>A0ABR1I280_9HYPO</name>
<keyword evidence="5 7" id="KW-0560">Oxidoreductase</keyword>
<keyword evidence="7" id="KW-0503">Monooxygenase</keyword>
<evidence type="ECO:0000256" key="1">
    <source>
        <dbReference type="ARBA" id="ARBA00001971"/>
    </source>
</evidence>
<protein>
    <recommendedName>
        <fullName evidence="10">Cytochrome P450</fullName>
    </recommendedName>
</protein>
<evidence type="ECO:0000256" key="5">
    <source>
        <dbReference type="ARBA" id="ARBA00023002"/>
    </source>
</evidence>
<dbReference type="InterPro" id="IPR017972">
    <property type="entry name" value="Cyt_P450_CS"/>
</dbReference>
<evidence type="ECO:0000313" key="8">
    <source>
        <dbReference type="EMBL" id="KAK7427042.1"/>
    </source>
</evidence>
<gene>
    <name evidence="8" type="ORF">QQZ08_006469</name>
</gene>
<dbReference type="EMBL" id="JAZAVK010000058">
    <property type="protein sequence ID" value="KAK7427042.1"/>
    <property type="molecule type" value="Genomic_DNA"/>
</dbReference>
<dbReference type="CDD" id="cd11041">
    <property type="entry name" value="CYP503A1-like"/>
    <property type="match status" value="1"/>
</dbReference>
<keyword evidence="6 7" id="KW-0408">Iron</keyword>
<evidence type="ECO:0000256" key="2">
    <source>
        <dbReference type="ARBA" id="ARBA00010617"/>
    </source>
</evidence>
<dbReference type="Gene3D" id="1.10.630.10">
    <property type="entry name" value="Cytochrome P450"/>
    <property type="match status" value="1"/>
</dbReference>
<evidence type="ECO:0000256" key="7">
    <source>
        <dbReference type="RuleBase" id="RU000461"/>
    </source>
</evidence>
<sequence>MSVGDKPFPHAGPDPVLWAGDNLPQLAFTLAGAFLSCVVLGTITLCSMTPGRVAKHIILEDEISGSKKRKEQYFSEPRALIIKGYKKYRDQIWGIDSSKGVLVFLPVSYLDELKSHPALSFEHFLNRYAMVQYTGIGGVSEHALHKFKSKFNPTVGAYVPVLQTIVDDQVPRTFGEYHDWTEVNVYEKVMSIVGILSARAFMSNEASQDPTWLRLAPAYVDTAMQYLQVIKAWPEFMRPLAHFFAPQRKVIAAQWKQAEEFLGRSIDKSKAQDGSLDNPPSLMDHLIGEGNVSIQDLIHLQMAIVVAGIDTTSNSLTHMLYDLAGYSEGVQELREEVLRVYGENEGIWNKKALGQLEKMDSWMKESQRFAAPDLSTFQRMATKSFNLKDGLHVPKGTMMGIPTTAIHVDEAIYEDPDRFDGLRFYKMRQAEGQATKHQYISTGKNDLAWGFGRHACPGRFIADVEIKLCLANILLNYDIQNPAGQPRHTNLEFESN</sequence>
<evidence type="ECO:0000313" key="9">
    <source>
        <dbReference type="Proteomes" id="UP001498421"/>
    </source>
</evidence>
<evidence type="ECO:0000256" key="4">
    <source>
        <dbReference type="ARBA" id="ARBA00022723"/>
    </source>
</evidence>
<proteinExistence type="inferred from homology"/>
<evidence type="ECO:0008006" key="10">
    <source>
        <dbReference type="Google" id="ProtNLM"/>
    </source>
</evidence>
<dbReference type="Proteomes" id="UP001498421">
    <property type="component" value="Unassembled WGS sequence"/>
</dbReference>
<dbReference type="PANTHER" id="PTHR46206:SF7">
    <property type="entry name" value="P450, PUTATIVE (EUROFUNG)-RELATED"/>
    <property type="match status" value="1"/>
</dbReference>
<accession>A0ABR1I280</accession>
<dbReference type="PRINTS" id="PR00463">
    <property type="entry name" value="EP450I"/>
</dbReference>
<comment type="similarity">
    <text evidence="2 7">Belongs to the cytochrome P450 family.</text>
</comment>
<dbReference type="PANTHER" id="PTHR46206">
    <property type="entry name" value="CYTOCHROME P450"/>
    <property type="match status" value="1"/>
</dbReference>
<keyword evidence="3 7" id="KW-0349">Heme</keyword>
<comment type="caution">
    <text evidence="8">The sequence shown here is derived from an EMBL/GenBank/DDBJ whole genome shotgun (WGS) entry which is preliminary data.</text>
</comment>
<comment type="cofactor">
    <cofactor evidence="1">
        <name>heme</name>
        <dbReference type="ChEBI" id="CHEBI:30413"/>
    </cofactor>
</comment>
<organism evidence="8 9">
    <name type="scientific">Neonectria magnoliae</name>
    <dbReference type="NCBI Taxonomy" id="2732573"/>
    <lineage>
        <taxon>Eukaryota</taxon>
        <taxon>Fungi</taxon>
        <taxon>Dikarya</taxon>
        <taxon>Ascomycota</taxon>
        <taxon>Pezizomycotina</taxon>
        <taxon>Sordariomycetes</taxon>
        <taxon>Hypocreomycetidae</taxon>
        <taxon>Hypocreales</taxon>
        <taxon>Nectriaceae</taxon>
        <taxon>Neonectria</taxon>
    </lineage>
</organism>
<dbReference type="InterPro" id="IPR036396">
    <property type="entry name" value="Cyt_P450_sf"/>
</dbReference>
<evidence type="ECO:0000256" key="6">
    <source>
        <dbReference type="ARBA" id="ARBA00023004"/>
    </source>
</evidence>
<keyword evidence="4 7" id="KW-0479">Metal-binding</keyword>
<keyword evidence="9" id="KW-1185">Reference proteome</keyword>